<keyword evidence="3" id="KW-1185">Reference proteome</keyword>
<accession>A0AAI8YBX9</accession>
<comment type="caution">
    <text evidence="2">The sequence shown here is derived from an EMBL/GenBank/DDBJ whole genome shotgun (WGS) entry which is preliminary data.</text>
</comment>
<evidence type="ECO:0000256" key="1">
    <source>
        <dbReference type="SAM" id="MobiDB-lite"/>
    </source>
</evidence>
<sequence length="105" mass="11737">MAPRENEPSDPSDRHPTDQPAKEGVRGVVRHDGKFECHEERPGGTCYSVMTNKAHIIISHLSSVHKAVGKYLENEAKKTLPSGDPEESWPCHSNPRWPPCALSWL</sequence>
<name>A0AAI8YBX9_9PEZI</name>
<organism evidence="2 3">
    <name type="scientific">Anthostomella pinea</name>
    <dbReference type="NCBI Taxonomy" id="933095"/>
    <lineage>
        <taxon>Eukaryota</taxon>
        <taxon>Fungi</taxon>
        <taxon>Dikarya</taxon>
        <taxon>Ascomycota</taxon>
        <taxon>Pezizomycotina</taxon>
        <taxon>Sordariomycetes</taxon>
        <taxon>Xylariomycetidae</taxon>
        <taxon>Xylariales</taxon>
        <taxon>Xylariaceae</taxon>
        <taxon>Anthostomella</taxon>
    </lineage>
</organism>
<evidence type="ECO:0000313" key="3">
    <source>
        <dbReference type="Proteomes" id="UP001295740"/>
    </source>
</evidence>
<dbReference type="Proteomes" id="UP001295740">
    <property type="component" value="Unassembled WGS sequence"/>
</dbReference>
<proteinExistence type="predicted"/>
<gene>
    <name evidence="2" type="ORF">KHLLAP_LOCUS2082</name>
</gene>
<evidence type="ECO:0000313" key="2">
    <source>
        <dbReference type="EMBL" id="CAJ2501614.1"/>
    </source>
</evidence>
<dbReference type="AlphaFoldDB" id="A0AAI8YBX9"/>
<protein>
    <submittedName>
        <fullName evidence="2">Uu.00g044670.m01.CDS01</fullName>
    </submittedName>
</protein>
<feature type="region of interest" description="Disordered" evidence="1">
    <location>
        <begin position="1"/>
        <end position="26"/>
    </location>
</feature>
<dbReference type="EMBL" id="CAUWAG010000003">
    <property type="protein sequence ID" value="CAJ2501614.1"/>
    <property type="molecule type" value="Genomic_DNA"/>
</dbReference>
<reference evidence="2" key="1">
    <citation type="submission" date="2023-10" db="EMBL/GenBank/DDBJ databases">
        <authorList>
            <person name="Hackl T."/>
        </authorList>
    </citation>
    <scope>NUCLEOTIDE SEQUENCE</scope>
</reference>